<reference evidence="3" key="1">
    <citation type="submission" date="2001-12" db="EMBL/GenBank/DDBJ databases">
        <title>VIM-2 metallo-beta-lactamase gene-containing integron class 1 in a Pseudomonas putida clinical isolate.</title>
        <authorList>
            <person name="Yum J.H."/>
            <person name="Roh K.H."/>
            <person name="Yong D."/>
            <person name="Lee K."/>
            <person name="Chong Y."/>
        </authorList>
    </citation>
    <scope>NUCLEOTIDE SEQUENCE</scope>
    <source>
        <strain evidence="3">YMC 99/10/431</strain>
    </source>
</reference>
<name>Q8VP69_PSEPU</name>
<evidence type="ECO:0000259" key="2">
    <source>
        <dbReference type="PROSITE" id="PS51819"/>
    </source>
</evidence>
<dbReference type="PANTHER" id="PTHR36113:SF6">
    <property type="entry name" value="FOSFOMYCIN RESISTANCE PROTEIN FOSX"/>
    <property type="match status" value="1"/>
</dbReference>
<dbReference type="EMBL" id="AY065966">
    <property type="protein sequence ID" value="AAL47549.1"/>
    <property type="molecule type" value="Genomic_DNA"/>
</dbReference>
<dbReference type="InterPro" id="IPR029068">
    <property type="entry name" value="Glyas_Bleomycin-R_OHBP_Dase"/>
</dbReference>
<dbReference type="NCBIfam" id="NF000222">
    <property type="entry name" value="FosX"/>
    <property type="match status" value="1"/>
</dbReference>
<dbReference type="GO" id="GO:0046872">
    <property type="term" value="F:metal ion binding"/>
    <property type="evidence" value="ECO:0007669"/>
    <property type="project" value="UniProtKB-KW"/>
</dbReference>
<sequence length="143" mass="16147">MRHNMKLAPMEGISHITLIVRDLSRMTTFLCDGLGAREVYDSAGHNYSLSREKFFVLGGVWLAAMEGVPPSERSYQHVAFRVSESDLAVYQARLGSLGVEIRPPRPRVNGEGLSLYFYDFDNHLFELHTGTLEQRLARYGAGR</sequence>
<accession>Q8VP69</accession>
<dbReference type="PANTHER" id="PTHR36113">
    <property type="entry name" value="LYASE, PUTATIVE-RELATED-RELATED"/>
    <property type="match status" value="1"/>
</dbReference>
<keyword evidence="1" id="KW-0479">Metal-binding</keyword>
<dbReference type="SUPFAM" id="SSF54593">
    <property type="entry name" value="Glyoxalase/Bleomycin resistance protein/Dihydroxybiphenyl dioxygenase"/>
    <property type="match status" value="1"/>
</dbReference>
<dbReference type="Gene3D" id="3.10.180.10">
    <property type="entry name" value="2,3-Dihydroxybiphenyl 1,2-Dioxygenase, domain 1"/>
    <property type="match status" value="1"/>
</dbReference>
<evidence type="ECO:0000256" key="1">
    <source>
        <dbReference type="ARBA" id="ARBA00022723"/>
    </source>
</evidence>
<dbReference type="Pfam" id="PF00903">
    <property type="entry name" value="Glyoxalase"/>
    <property type="match status" value="1"/>
</dbReference>
<dbReference type="InterPro" id="IPR037434">
    <property type="entry name" value="FosX"/>
</dbReference>
<proteinExistence type="predicted"/>
<dbReference type="CDD" id="cd08364">
    <property type="entry name" value="FosX"/>
    <property type="match status" value="1"/>
</dbReference>
<feature type="domain" description="VOC" evidence="2">
    <location>
        <begin position="12"/>
        <end position="130"/>
    </location>
</feature>
<protein>
    <recommendedName>
        <fullName evidence="2">VOC domain-containing protein</fullName>
    </recommendedName>
</protein>
<dbReference type="AlphaFoldDB" id="Q8VP69"/>
<dbReference type="InterPro" id="IPR004360">
    <property type="entry name" value="Glyas_Fos-R_dOase_dom"/>
</dbReference>
<dbReference type="InterPro" id="IPR051332">
    <property type="entry name" value="Fosfomycin_Res_Enzymes"/>
</dbReference>
<dbReference type="PROSITE" id="PS51819">
    <property type="entry name" value="VOC"/>
    <property type="match status" value="1"/>
</dbReference>
<dbReference type="InterPro" id="IPR037523">
    <property type="entry name" value="VOC_core"/>
</dbReference>
<organism evidence="3">
    <name type="scientific">Pseudomonas putida</name>
    <name type="common">Arthrobacter siderocapsulatus</name>
    <dbReference type="NCBI Taxonomy" id="303"/>
    <lineage>
        <taxon>Bacteria</taxon>
        <taxon>Pseudomonadati</taxon>
        <taxon>Pseudomonadota</taxon>
        <taxon>Gammaproteobacteria</taxon>
        <taxon>Pseudomonadales</taxon>
        <taxon>Pseudomonadaceae</taxon>
        <taxon>Pseudomonas</taxon>
    </lineage>
</organism>
<evidence type="ECO:0000313" key="3">
    <source>
        <dbReference type="EMBL" id="AAL47549.1"/>
    </source>
</evidence>